<dbReference type="EMBL" id="CP001365">
    <property type="protein sequence ID" value="ACM57012.1"/>
    <property type="molecule type" value="Genomic_DNA"/>
</dbReference>
<dbReference type="AlphaFoldDB" id="B9LNS4"/>
<accession>B9LNS4</accession>
<proteinExistence type="predicted"/>
<dbReference type="eggNOG" id="arCOG06222">
    <property type="taxonomic scope" value="Archaea"/>
</dbReference>
<sequence length="191" mass="20534">MTYRSRFGDESDACFDIGGCGAESASTVVREGATLAVGRDVAVAPAVAAEALRDTHTWPDWGPAIDAVESGDRYVTTGTTGRVRVGGAWLPFRVTACNGRRWDWRIAGIPATGHRVDSYAGESDRSRVVVEVPIVAAWYVTVCRRALDRFAALVEERSGERSVAIAIDDFTDTDADDNTDTDADDNTDTDA</sequence>
<gene>
    <name evidence="2" type="ordered locus">Hlac_1424</name>
</gene>
<dbReference type="Pfam" id="PF10604">
    <property type="entry name" value="Polyketide_cyc2"/>
    <property type="match status" value="1"/>
</dbReference>
<evidence type="ECO:0000313" key="3">
    <source>
        <dbReference type="Proteomes" id="UP000000740"/>
    </source>
</evidence>
<reference evidence="2 3" key="1">
    <citation type="journal article" date="2016" name="Stand. Genomic Sci.">
        <title>Complete genome sequence of the Antarctic Halorubrum lacusprofundi type strain ACAM 34.</title>
        <authorList>
            <person name="Anderson I.J."/>
            <person name="DasSarma P."/>
            <person name="Lucas S."/>
            <person name="Copeland A."/>
            <person name="Lapidus A."/>
            <person name="Del Rio T.G."/>
            <person name="Tice H."/>
            <person name="Dalin E."/>
            <person name="Bruce D.C."/>
            <person name="Goodwin L."/>
            <person name="Pitluck S."/>
            <person name="Sims D."/>
            <person name="Brettin T.S."/>
            <person name="Detter J.C."/>
            <person name="Han C.S."/>
            <person name="Larimer F."/>
            <person name="Hauser L."/>
            <person name="Land M."/>
            <person name="Ivanova N."/>
            <person name="Richardson P."/>
            <person name="Cavicchioli R."/>
            <person name="DasSarma S."/>
            <person name="Woese C.R."/>
            <person name="Kyrpides N.C."/>
        </authorList>
    </citation>
    <scope>NUCLEOTIDE SEQUENCE [LARGE SCALE GENOMIC DNA]</scope>
    <source>
        <strain evidence="3">ATCC 49239 / DSM 5036 / JCM 8891 / ACAM 34</strain>
    </source>
</reference>
<protein>
    <recommendedName>
        <fullName evidence="4">Polyketide cyclase/dehydrase</fullName>
    </recommendedName>
</protein>
<feature type="region of interest" description="Disordered" evidence="1">
    <location>
        <begin position="172"/>
        <end position="191"/>
    </location>
</feature>
<dbReference type="InterPro" id="IPR023393">
    <property type="entry name" value="START-like_dom_sf"/>
</dbReference>
<evidence type="ECO:0008006" key="4">
    <source>
        <dbReference type="Google" id="ProtNLM"/>
    </source>
</evidence>
<evidence type="ECO:0000256" key="1">
    <source>
        <dbReference type="SAM" id="MobiDB-lite"/>
    </source>
</evidence>
<keyword evidence="3" id="KW-1185">Reference proteome</keyword>
<dbReference type="SUPFAM" id="SSF55961">
    <property type="entry name" value="Bet v1-like"/>
    <property type="match status" value="1"/>
</dbReference>
<dbReference type="HOGENOM" id="CLU_1418650_0_0_2"/>
<organism evidence="2 3">
    <name type="scientific">Halorubrum lacusprofundi (strain ATCC 49239 / DSM 5036 / JCM 8891 / ACAM 34)</name>
    <dbReference type="NCBI Taxonomy" id="416348"/>
    <lineage>
        <taxon>Archaea</taxon>
        <taxon>Methanobacteriati</taxon>
        <taxon>Methanobacteriota</taxon>
        <taxon>Stenosarchaea group</taxon>
        <taxon>Halobacteria</taxon>
        <taxon>Halobacteriales</taxon>
        <taxon>Haloferacaceae</taxon>
        <taxon>Halorubrum</taxon>
    </lineage>
</organism>
<dbReference type="InterPro" id="IPR019587">
    <property type="entry name" value="Polyketide_cyclase/dehydratase"/>
</dbReference>
<dbReference type="Gene3D" id="3.30.530.20">
    <property type="match status" value="1"/>
</dbReference>
<name>B9LNS4_HALLT</name>
<evidence type="ECO:0000313" key="2">
    <source>
        <dbReference type="EMBL" id="ACM57012.1"/>
    </source>
</evidence>
<dbReference type="KEGG" id="hla:Hlac_1424"/>
<dbReference type="Proteomes" id="UP000000740">
    <property type="component" value="Chromosome 1"/>
</dbReference>